<evidence type="ECO:0000256" key="4">
    <source>
        <dbReference type="ARBA" id="ARBA00022670"/>
    </source>
</evidence>
<feature type="active site" description="Proton donor/acceptor" evidence="9">
    <location>
        <position position="295"/>
    </location>
</feature>
<dbReference type="EMBL" id="JABFTP020000021">
    <property type="protein sequence ID" value="KAL3269149.1"/>
    <property type="molecule type" value="Genomic_DNA"/>
</dbReference>
<dbReference type="PANTHER" id="PTHR11532:SF84">
    <property type="entry name" value="CARBOXYPEPTIDASE M"/>
    <property type="match status" value="1"/>
</dbReference>
<evidence type="ECO:0000256" key="8">
    <source>
        <dbReference type="ARBA" id="ARBA00023180"/>
    </source>
</evidence>
<dbReference type="InterPro" id="IPR050753">
    <property type="entry name" value="Peptidase_M14_domain"/>
</dbReference>
<sequence>MHVFNILPVFLLFFLLLVYFYPSDALEYKYHNATELEEAMKNFTSKTKNIHTLLYKIGRSQFRNLPLWVMKLTAAKDDLGVPNIKFVANIHGNEALGREVLLHYMEYLRDNYNKDEKVRCLLDNTKIHLLPSMNPDGFEVAPRGVCSRELGRNNGKNGRREDLNRNFPDLYRDNNIPRQPETEAVIQWMKDIPFVLSAGLHGGAMVANYPYDTVRVEKSSSSNTPSLTPDDDVFKHLATTYSRNHPKMKENRCEDGSIANSFKNGITNGAAWYSFTGGMQDYNYFAAGCMEITLEISCCKYPEEDKLQELWEQNKRALLMYSLEALKGVAGLVLDSSSQKPVRDAQLQIIGRNMTFKTTEKGEFWRILLPGKYQIKVQAPGYYSTTEDFTVRKSGKSCPIPTKLRIFLTNSSTATSLNPTNIIAPNKPTPESIPILESRNSKDLEIQSRIEIYPITMCLRRSSVAIPLMTHSANAVATLAGSEQGAPSKFREID</sequence>
<dbReference type="PANTHER" id="PTHR11532">
    <property type="entry name" value="PROTEASE M14 CARBOXYPEPTIDASE"/>
    <property type="match status" value="1"/>
</dbReference>
<evidence type="ECO:0000256" key="7">
    <source>
        <dbReference type="ARBA" id="ARBA00022833"/>
    </source>
</evidence>
<reference evidence="12 13" key="1">
    <citation type="journal article" date="2021" name="BMC Biol.">
        <title>Horizontally acquired antibacterial genes associated with adaptive radiation of ladybird beetles.</title>
        <authorList>
            <person name="Li H.S."/>
            <person name="Tang X.F."/>
            <person name="Huang Y.H."/>
            <person name="Xu Z.Y."/>
            <person name="Chen M.L."/>
            <person name="Du X.Y."/>
            <person name="Qiu B.Y."/>
            <person name="Chen P.T."/>
            <person name="Zhang W."/>
            <person name="Slipinski A."/>
            <person name="Escalona H.E."/>
            <person name="Waterhouse R.M."/>
            <person name="Zwick A."/>
            <person name="Pang H."/>
        </authorList>
    </citation>
    <scope>NUCLEOTIDE SEQUENCE [LARGE SCALE GENOMIC DNA]</scope>
    <source>
        <strain evidence="12">SYSU2018</strain>
    </source>
</reference>
<keyword evidence="4" id="KW-0645">Protease</keyword>
<evidence type="ECO:0000256" key="1">
    <source>
        <dbReference type="ARBA" id="ARBA00001947"/>
    </source>
</evidence>
<comment type="caution">
    <text evidence="12">The sequence shown here is derived from an EMBL/GenBank/DDBJ whole genome shotgun (WGS) entry which is preliminary data.</text>
</comment>
<keyword evidence="5" id="KW-0479">Metal-binding</keyword>
<dbReference type="PRINTS" id="PR00765">
    <property type="entry name" value="CRBOXYPTASEA"/>
</dbReference>
<dbReference type="FunFam" id="3.40.630.10:FF:000020">
    <property type="entry name" value="Carboxypeptidase D"/>
    <property type="match status" value="1"/>
</dbReference>
<dbReference type="SUPFAM" id="SSF49464">
    <property type="entry name" value="Carboxypeptidase regulatory domain-like"/>
    <property type="match status" value="1"/>
</dbReference>
<keyword evidence="3" id="KW-0121">Carboxypeptidase</keyword>
<dbReference type="InterPro" id="IPR057247">
    <property type="entry name" value="CARBOXYPEPT_ZN_2"/>
</dbReference>
<dbReference type="GO" id="GO:0004180">
    <property type="term" value="F:carboxypeptidase activity"/>
    <property type="evidence" value="ECO:0007669"/>
    <property type="project" value="UniProtKB-KW"/>
</dbReference>
<gene>
    <name evidence="12" type="ORF">HHI36_008229</name>
</gene>
<dbReference type="SUPFAM" id="SSF53187">
    <property type="entry name" value="Zn-dependent exopeptidases"/>
    <property type="match status" value="1"/>
</dbReference>
<evidence type="ECO:0000313" key="13">
    <source>
        <dbReference type="Proteomes" id="UP001516400"/>
    </source>
</evidence>
<dbReference type="InterPro" id="IPR008969">
    <property type="entry name" value="CarboxyPept-like_regulatory"/>
</dbReference>
<comment type="similarity">
    <text evidence="2 9">Belongs to the peptidase M14 family.</text>
</comment>
<organism evidence="12 13">
    <name type="scientific">Cryptolaemus montrouzieri</name>
    <dbReference type="NCBI Taxonomy" id="559131"/>
    <lineage>
        <taxon>Eukaryota</taxon>
        <taxon>Metazoa</taxon>
        <taxon>Ecdysozoa</taxon>
        <taxon>Arthropoda</taxon>
        <taxon>Hexapoda</taxon>
        <taxon>Insecta</taxon>
        <taxon>Pterygota</taxon>
        <taxon>Neoptera</taxon>
        <taxon>Endopterygota</taxon>
        <taxon>Coleoptera</taxon>
        <taxon>Polyphaga</taxon>
        <taxon>Cucujiformia</taxon>
        <taxon>Coccinelloidea</taxon>
        <taxon>Coccinellidae</taxon>
        <taxon>Scymninae</taxon>
        <taxon>Scymnini</taxon>
        <taxon>Cryptolaemus</taxon>
    </lineage>
</organism>
<dbReference type="PROSITE" id="PS00133">
    <property type="entry name" value="CARBOXYPEPT_ZN_2"/>
    <property type="match status" value="1"/>
</dbReference>
<dbReference type="AlphaFoldDB" id="A0ABD2MSC1"/>
<proteinExistence type="inferred from homology"/>
<evidence type="ECO:0000256" key="9">
    <source>
        <dbReference type="PROSITE-ProRule" id="PRU01379"/>
    </source>
</evidence>
<feature type="chain" id="PRO_5044762362" description="Peptidase M14 domain-containing protein" evidence="10">
    <location>
        <begin position="26"/>
        <end position="494"/>
    </location>
</feature>
<evidence type="ECO:0000313" key="12">
    <source>
        <dbReference type="EMBL" id="KAL3269149.1"/>
    </source>
</evidence>
<dbReference type="InterPro" id="IPR000834">
    <property type="entry name" value="Peptidase_M14"/>
</dbReference>
<keyword evidence="6" id="KW-0378">Hydrolase</keyword>
<evidence type="ECO:0000259" key="11">
    <source>
        <dbReference type="PROSITE" id="PS52035"/>
    </source>
</evidence>
<dbReference type="PROSITE" id="PS00132">
    <property type="entry name" value="CARBOXYPEPT_ZN_1"/>
    <property type="match status" value="1"/>
</dbReference>
<evidence type="ECO:0000256" key="3">
    <source>
        <dbReference type="ARBA" id="ARBA00022645"/>
    </source>
</evidence>
<dbReference type="CDD" id="cd03858">
    <property type="entry name" value="M14_CP_N-E_like"/>
    <property type="match status" value="1"/>
</dbReference>
<comment type="cofactor">
    <cofactor evidence="1">
        <name>Zn(2+)</name>
        <dbReference type="ChEBI" id="CHEBI:29105"/>
    </cofactor>
</comment>
<dbReference type="PROSITE" id="PS52035">
    <property type="entry name" value="PEPTIDASE_M14"/>
    <property type="match status" value="1"/>
</dbReference>
<dbReference type="InterPro" id="IPR057246">
    <property type="entry name" value="CARBOXYPEPT_ZN_1"/>
</dbReference>
<evidence type="ECO:0000256" key="10">
    <source>
        <dbReference type="SAM" id="SignalP"/>
    </source>
</evidence>
<keyword evidence="13" id="KW-1185">Reference proteome</keyword>
<dbReference type="Gene3D" id="2.60.40.1120">
    <property type="entry name" value="Carboxypeptidase-like, regulatory domain"/>
    <property type="match status" value="1"/>
</dbReference>
<dbReference type="Proteomes" id="UP001516400">
    <property type="component" value="Unassembled WGS sequence"/>
</dbReference>
<keyword evidence="7" id="KW-0862">Zinc</keyword>
<dbReference type="SMART" id="SM00631">
    <property type="entry name" value="Zn_pept"/>
    <property type="match status" value="1"/>
</dbReference>
<feature type="signal peptide" evidence="10">
    <location>
        <begin position="1"/>
        <end position="25"/>
    </location>
</feature>
<keyword evidence="10" id="KW-0732">Signal</keyword>
<dbReference type="Pfam" id="PF00246">
    <property type="entry name" value="Peptidase_M14"/>
    <property type="match status" value="1"/>
</dbReference>
<dbReference type="Pfam" id="PF13620">
    <property type="entry name" value="CarboxypepD_reg"/>
    <property type="match status" value="1"/>
</dbReference>
<accession>A0ABD2MSC1</accession>
<protein>
    <recommendedName>
        <fullName evidence="11">Peptidase M14 domain-containing protein</fullName>
    </recommendedName>
</protein>
<feature type="domain" description="Peptidase M14" evidence="11">
    <location>
        <begin position="29"/>
        <end position="325"/>
    </location>
</feature>
<evidence type="ECO:0000256" key="2">
    <source>
        <dbReference type="ARBA" id="ARBA00005988"/>
    </source>
</evidence>
<keyword evidence="8" id="KW-0325">Glycoprotein</keyword>
<evidence type="ECO:0000256" key="5">
    <source>
        <dbReference type="ARBA" id="ARBA00022723"/>
    </source>
</evidence>
<evidence type="ECO:0000256" key="6">
    <source>
        <dbReference type="ARBA" id="ARBA00022801"/>
    </source>
</evidence>
<dbReference type="Gene3D" id="3.40.630.10">
    <property type="entry name" value="Zn peptidases"/>
    <property type="match status" value="1"/>
</dbReference>
<dbReference type="GO" id="GO:0046872">
    <property type="term" value="F:metal ion binding"/>
    <property type="evidence" value="ECO:0007669"/>
    <property type="project" value="UniProtKB-KW"/>
</dbReference>
<name>A0ABD2MSC1_9CUCU</name>
<dbReference type="GO" id="GO:0006508">
    <property type="term" value="P:proteolysis"/>
    <property type="evidence" value="ECO:0007669"/>
    <property type="project" value="UniProtKB-KW"/>
</dbReference>
<dbReference type="CDD" id="cd11308">
    <property type="entry name" value="Peptidase_M14NE-CP-C_like"/>
    <property type="match status" value="1"/>
</dbReference>